<proteinExistence type="predicted"/>
<dbReference type="EMBL" id="DF836955">
    <property type="protein sequence ID" value="GAN11533.1"/>
    <property type="molecule type" value="Genomic_DNA"/>
</dbReference>
<sequence length="78" mass="8835">MIDKLRSRSLVDKVFVSQSSLANESFSKRDINDDVFEGADGSTRDLLKFLNFSEMQVILVILDYAGLSTNVDELKEFI</sequence>
<evidence type="ECO:0000313" key="1">
    <source>
        <dbReference type="EMBL" id="GAN11533.1"/>
    </source>
</evidence>
<reference evidence="1" key="1">
    <citation type="submission" date="2014-09" db="EMBL/GenBank/DDBJ databases">
        <title>Draft genome sequence of an oleaginous Mucoromycotina fungus Mucor ambiguus NBRC6742.</title>
        <authorList>
            <person name="Takeda I."/>
            <person name="Yamane N."/>
            <person name="Morita T."/>
            <person name="Tamano K."/>
            <person name="Machida M."/>
            <person name="Baker S."/>
            <person name="Koike H."/>
        </authorList>
    </citation>
    <scope>NUCLEOTIDE SEQUENCE</scope>
    <source>
        <strain evidence="1">NBRC 6742</strain>
    </source>
</reference>
<evidence type="ECO:0000313" key="2">
    <source>
        <dbReference type="Proteomes" id="UP000053815"/>
    </source>
</evidence>
<name>A0A0C9N9U4_9FUNG</name>
<gene>
    <name evidence="1" type="ORF">MAM1_0666d11097</name>
</gene>
<feature type="non-terminal residue" evidence="1">
    <location>
        <position position="78"/>
    </location>
</feature>
<keyword evidence="2" id="KW-1185">Reference proteome</keyword>
<protein>
    <submittedName>
        <fullName evidence="1">Uncharacterized protein</fullName>
    </submittedName>
</protein>
<dbReference type="Proteomes" id="UP000053815">
    <property type="component" value="Unassembled WGS sequence"/>
</dbReference>
<accession>A0A0C9N9U4</accession>
<dbReference type="AlphaFoldDB" id="A0A0C9N9U4"/>
<organism evidence="1">
    <name type="scientific">Mucor ambiguus</name>
    <dbReference type="NCBI Taxonomy" id="91626"/>
    <lineage>
        <taxon>Eukaryota</taxon>
        <taxon>Fungi</taxon>
        <taxon>Fungi incertae sedis</taxon>
        <taxon>Mucoromycota</taxon>
        <taxon>Mucoromycotina</taxon>
        <taxon>Mucoromycetes</taxon>
        <taxon>Mucorales</taxon>
        <taxon>Mucorineae</taxon>
        <taxon>Mucoraceae</taxon>
        <taxon>Mucor</taxon>
    </lineage>
</organism>
<dbReference type="OrthoDB" id="2275636at2759"/>